<evidence type="ECO:0000313" key="3">
    <source>
        <dbReference type="EMBL" id="VFJ99383.1"/>
    </source>
</evidence>
<dbReference type="EMBL" id="CAADFI010000031">
    <property type="protein sequence ID" value="VFJ92578.1"/>
    <property type="molecule type" value="Genomic_DNA"/>
</dbReference>
<dbReference type="AlphaFoldDB" id="A0A450UJ82"/>
<evidence type="ECO:0000313" key="2">
    <source>
        <dbReference type="EMBL" id="VFJ92578.1"/>
    </source>
</evidence>
<sequence length="190" mass="21838">MVIPKADGCVVMRTNRLRALLLALLLATMLLSTLSSCSNDGYNRINLPTETKEAIDQVIRDFYQAYQQRDTQGVWTLLSTPSKKWFDEAAEKNNLDSGKSFLEHMFANNEIVEFLNERQETDPNIIKTRTLYGLVQCLVAIPHKNGKIREVVTLLSENGKWKIVFEFDSTVSSFDENELLLVIEPRRRRI</sequence>
<organism evidence="2">
    <name type="scientific">Candidatus Kentrum eta</name>
    <dbReference type="NCBI Taxonomy" id="2126337"/>
    <lineage>
        <taxon>Bacteria</taxon>
        <taxon>Pseudomonadati</taxon>
        <taxon>Pseudomonadota</taxon>
        <taxon>Gammaproteobacteria</taxon>
        <taxon>Candidatus Kentrum</taxon>
    </lineage>
</organism>
<name>A0A450UJ82_9GAMM</name>
<accession>A0A450UJ82</accession>
<dbReference type="SUPFAM" id="SSF54427">
    <property type="entry name" value="NTF2-like"/>
    <property type="match status" value="1"/>
</dbReference>
<reference evidence="2" key="1">
    <citation type="submission" date="2019-02" db="EMBL/GenBank/DDBJ databases">
        <authorList>
            <person name="Gruber-Vodicka R. H."/>
            <person name="Seah K. B. B."/>
        </authorList>
    </citation>
    <scope>NUCLEOTIDE SEQUENCE</scope>
    <source>
        <strain evidence="3">BECK_SA2B12</strain>
        <strain evidence="1">BECK_SA2B15</strain>
        <strain evidence="2">BECK_SA2B20</strain>
    </source>
</reference>
<gene>
    <name evidence="1" type="ORF">BECKH772A_GA0070896_1003217</name>
    <name evidence="2" type="ORF">BECKH772B_GA0070898_1003117</name>
    <name evidence="3" type="ORF">BECKH772C_GA0070978_1003118</name>
</gene>
<proteinExistence type="predicted"/>
<dbReference type="EMBL" id="CAADFJ010000031">
    <property type="protein sequence ID" value="VFJ99383.1"/>
    <property type="molecule type" value="Genomic_DNA"/>
</dbReference>
<protein>
    <submittedName>
        <fullName evidence="2">Uncharacterized protein</fullName>
    </submittedName>
</protein>
<dbReference type="InterPro" id="IPR032710">
    <property type="entry name" value="NTF2-like_dom_sf"/>
</dbReference>
<evidence type="ECO:0000313" key="1">
    <source>
        <dbReference type="EMBL" id="VFJ91511.1"/>
    </source>
</evidence>
<dbReference type="Gene3D" id="3.10.450.50">
    <property type="match status" value="1"/>
</dbReference>
<dbReference type="EMBL" id="CAADFG010000032">
    <property type="protein sequence ID" value="VFJ91511.1"/>
    <property type="molecule type" value="Genomic_DNA"/>
</dbReference>